<dbReference type="CTD" id="100316904"/>
<dbReference type="Ensembl" id="ENSCLAT00000002117.1">
    <property type="protein sequence ID" value="ENSCLAP00000002072.1"/>
    <property type="gene ID" value="ENSCLAG00000001506.1"/>
</dbReference>
<evidence type="ECO:0000313" key="2">
    <source>
        <dbReference type="Ensembl" id="ENSCLAP00000002072.1"/>
    </source>
</evidence>
<dbReference type="PANTHER" id="PTHR39231:SF1">
    <property type="entry name" value="HISTONE DEACETYLASE COMPLEX SUBUNIT SAP25"/>
    <property type="match status" value="1"/>
</dbReference>
<dbReference type="GO" id="GO:0005737">
    <property type="term" value="C:cytoplasm"/>
    <property type="evidence" value="ECO:0007669"/>
    <property type="project" value="InterPro"/>
</dbReference>
<dbReference type="InterPro" id="IPR029163">
    <property type="entry name" value="SAP25"/>
</dbReference>
<protein>
    <submittedName>
        <fullName evidence="2">Sin3A associated protein 25</fullName>
    </submittedName>
</protein>
<dbReference type="Pfam" id="PF15476">
    <property type="entry name" value="SAP25"/>
    <property type="match status" value="1"/>
</dbReference>
<keyword evidence="3" id="KW-1185">Reference proteome</keyword>
<dbReference type="GO" id="GO:0005634">
    <property type="term" value="C:nucleus"/>
    <property type="evidence" value="ECO:0007669"/>
    <property type="project" value="InterPro"/>
</dbReference>
<dbReference type="Gene3D" id="6.10.140.710">
    <property type="match status" value="1"/>
</dbReference>
<dbReference type="OrthoDB" id="9945911at2759"/>
<accession>A0A8C2ULY4</accession>
<feature type="region of interest" description="Disordered" evidence="1">
    <location>
        <begin position="1"/>
        <end position="83"/>
    </location>
</feature>
<dbReference type="PANTHER" id="PTHR39231">
    <property type="entry name" value="HISTONE DEACETYLASE COMPLEX SUBUNIT SAP25"/>
    <property type="match status" value="1"/>
</dbReference>
<dbReference type="GeneID" id="102021060"/>
<evidence type="ECO:0000256" key="1">
    <source>
        <dbReference type="SAM" id="MobiDB-lite"/>
    </source>
</evidence>
<dbReference type="Proteomes" id="UP000694398">
    <property type="component" value="Unassembled WGS sequence"/>
</dbReference>
<feature type="region of interest" description="Disordered" evidence="1">
    <location>
        <begin position="231"/>
        <end position="269"/>
    </location>
</feature>
<dbReference type="AlphaFoldDB" id="A0A8C2ULY4"/>
<dbReference type="GO" id="GO:0006355">
    <property type="term" value="P:regulation of DNA-templated transcription"/>
    <property type="evidence" value="ECO:0007669"/>
    <property type="project" value="InterPro"/>
</dbReference>
<gene>
    <name evidence="2" type="primary">SAP25</name>
</gene>
<proteinExistence type="predicted"/>
<feature type="compositionally biased region" description="Polar residues" evidence="1">
    <location>
        <begin position="13"/>
        <end position="29"/>
    </location>
</feature>
<dbReference type="OMA" id="AGPQPVW"/>
<name>A0A8C2ULY4_CHILA</name>
<feature type="compositionally biased region" description="Pro residues" evidence="1">
    <location>
        <begin position="69"/>
        <end position="80"/>
    </location>
</feature>
<sequence length="269" mass="28805">MLPWPPGAGTEAAQEQRSSDQAEACSSSEEGGREPGNPAQDRLQPVPLGPSEPRRQQLLPCYPAGLTPEPSPGTPVPLSPQVPSSGMPLFSPWDPNYGAKVRPQQVWTPGCGSGVSFSGRTLCHPSFWPMYETWGRGHRYQAPILGHHNGQQAPRDAEFPVMCPEDVFFLDPLLPAGQRVPLYLSEVPQQAMKLQLPPPIMSPSVHPSQPRGYCTTQLSGRELIAITGLLQMSQGEPRPGSSAAPPGPADPMEPISDHQSSSGSTDPST</sequence>
<evidence type="ECO:0000313" key="3">
    <source>
        <dbReference type="Proteomes" id="UP000694398"/>
    </source>
</evidence>
<organism evidence="2 3">
    <name type="scientific">Chinchilla lanigera</name>
    <name type="common">Long-tailed chinchilla</name>
    <name type="synonym">Chinchilla villidera</name>
    <dbReference type="NCBI Taxonomy" id="34839"/>
    <lineage>
        <taxon>Eukaryota</taxon>
        <taxon>Metazoa</taxon>
        <taxon>Chordata</taxon>
        <taxon>Craniata</taxon>
        <taxon>Vertebrata</taxon>
        <taxon>Euteleostomi</taxon>
        <taxon>Mammalia</taxon>
        <taxon>Eutheria</taxon>
        <taxon>Euarchontoglires</taxon>
        <taxon>Glires</taxon>
        <taxon>Rodentia</taxon>
        <taxon>Hystricomorpha</taxon>
        <taxon>Chinchillidae</taxon>
        <taxon>Chinchilla</taxon>
    </lineage>
</organism>
<feature type="compositionally biased region" description="Polar residues" evidence="1">
    <location>
        <begin position="257"/>
        <end position="269"/>
    </location>
</feature>
<reference evidence="2" key="1">
    <citation type="submission" date="2025-08" db="UniProtKB">
        <authorList>
            <consortium name="Ensembl"/>
        </authorList>
    </citation>
    <scope>IDENTIFICATION</scope>
</reference>
<dbReference type="GeneTree" id="ENSGT00390000007899"/>
<dbReference type="RefSeq" id="XP_005413776.1">
    <property type="nucleotide sequence ID" value="XM_005413719.2"/>
</dbReference>
<reference evidence="2" key="2">
    <citation type="submission" date="2025-09" db="UniProtKB">
        <authorList>
            <consortium name="Ensembl"/>
        </authorList>
    </citation>
    <scope>IDENTIFICATION</scope>
</reference>